<dbReference type="RefSeq" id="WP_181762140.1">
    <property type="nucleotide sequence ID" value="NZ_BMCR01000017.1"/>
</dbReference>
<feature type="region of interest" description="Disordered" evidence="1">
    <location>
        <begin position="590"/>
        <end position="610"/>
    </location>
</feature>
<organism evidence="3 4">
    <name type="scientific">Stappia taiwanensis</name>
    <dbReference type="NCBI Taxonomy" id="992267"/>
    <lineage>
        <taxon>Bacteria</taxon>
        <taxon>Pseudomonadati</taxon>
        <taxon>Pseudomonadota</taxon>
        <taxon>Alphaproteobacteria</taxon>
        <taxon>Hyphomicrobiales</taxon>
        <taxon>Stappiaceae</taxon>
        <taxon>Stappia</taxon>
    </lineage>
</organism>
<reference evidence="3 4" key="2">
    <citation type="submission" date="2020-08" db="EMBL/GenBank/DDBJ databases">
        <title>Stappia taiwanensis sp. nov., isolated from a coastal thermal spring.</title>
        <authorList>
            <person name="Kampfer P."/>
        </authorList>
    </citation>
    <scope>NUCLEOTIDE SEQUENCE [LARGE SCALE GENOMIC DNA]</scope>
    <source>
        <strain evidence="3 4">DSM 23284</strain>
    </source>
</reference>
<protein>
    <recommendedName>
        <fullName evidence="2">Large polyvalent protein-associated domain-containing protein</fullName>
    </recommendedName>
</protein>
<evidence type="ECO:0000313" key="3">
    <source>
        <dbReference type="EMBL" id="MBA4613944.1"/>
    </source>
</evidence>
<sequence>MIGGMTEHTGDAALAHHWLKADDHERVVIRTQGLLAQEAVDGLEELRLLATGCRSRKPILHAWASPSIDYDPDEWEAYWHRFEDEMDLLGQPYVEAIHQKFGRGGRHATHTHRAYLRVTPEGKAIRMSHLAPRQEKLSRISEFMSGEPFTSGVYNRSVIAALRETEFVAVADAMIEAGLDRHRASQATSAQERAASERLEDLAIDEVEARLWRAWTACSGGQAFSDLLEAMGLRLAIGEKVPVVVTPRCNRVPLRRALSRVSKRHGQASIRKADVDRRLANLELVHCESLEPLYDFAVERLGVTGRATREERRATKEELEPSYQPIDFPTDPPTESPKQLAEERGTPEYSDPATPQPLDPSQLTPEVLAAIVRFKEAFFASSPLVEAPEETDRKAEQRAKFRRAKTLEKDLLQQPSLQDVTWRDRYKADLADLPQELGPRLAWVEKQEAGRKQIRLKSGVVVTTEPLRVSVSKASIDTVKIIVAHAKRKGWKRVVITGGTDEWREHLTRAVTRAGMEIQNPELKGIATNETDREATRVLVQAWRATRKQAQDTRSRKDIEVFYRAIDALAGATDLDVVLEPEIAERLRSDREKLRDLREEATHSYQPAGP</sequence>
<dbReference type="EMBL" id="JACEON010000032">
    <property type="protein sequence ID" value="MBA4613944.1"/>
    <property type="molecule type" value="Genomic_DNA"/>
</dbReference>
<evidence type="ECO:0000259" key="2">
    <source>
        <dbReference type="Pfam" id="PF18821"/>
    </source>
</evidence>
<proteinExistence type="predicted"/>
<feature type="region of interest" description="Disordered" evidence="1">
    <location>
        <begin position="308"/>
        <end position="361"/>
    </location>
</feature>
<accession>A0A838Y450</accession>
<dbReference type="InterPro" id="IPR040677">
    <property type="entry name" value="LPD7"/>
</dbReference>
<dbReference type="Proteomes" id="UP000559404">
    <property type="component" value="Unassembled WGS sequence"/>
</dbReference>
<feature type="compositionally biased region" description="Basic and acidic residues" evidence="1">
    <location>
        <begin position="590"/>
        <end position="602"/>
    </location>
</feature>
<feature type="domain" description="Large polyvalent protein-associated" evidence="2">
    <location>
        <begin position="450"/>
        <end position="525"/>
    </location>
</feature>
<feature type="compositionally biased region" description="Basic and acidic residues" evidence="1">
    <location>
        <begin position="308"/>
        <end position="319"/>
    </location>
</feature>
<evidence type="ECO:0000313" key="4">
    <source>
        <dbReference type="Proteomes" id="UP000559404"/>
    </source>
</evidence>
<gene>
    <name evidence="3" type="ORF">H1W37_19990</name>
</gene>
<dbReference type="Pfam" id="PF18821">
    <property type="entry name" value="LPD7"/>
    <property type="match status" value="1"/>
</dbReference>
<comment type="caution">
    <text evidence="3">The sequence shown here is derived from an EMBL/GenBank/DDBJ whole genome shotgun (WGS) entry which is preliminary data.</text>
</comment>
<reference evidence="3 4" key="1">
    <citation type="submission" date="2020-07" db="EMBL/GenBank/DDBJ databases">
        <authorList>
            <person name="Li M."/>
        </authorList>
    </citation>
    <scope>NUCLEOTIDE SEQUENCE [LARGE SCALE GENOMIC DNA]</scope>
    <source>
        <strain evidence="3 4">DSM 23284</strain>
    </source>
</reference>
<name>A0A838Y450_9HYPH</name>
<keyword evidence="4" id="KW-1185">Reference proteome</keyword>
<evidence type="ECO:0000256" key="1">
    <source>
        <dbReference type="SAM" id="MobiDB-lite"/>
    </source>
</evidence>
<dbReference type="AlphaFoldDB" id="A0A838Y450"/>